<dbReference type="PANTHER" id="PTHR21660:SF1">
    <property type="entry name" value="ACYL-COENZYME A THIOESTERASE 13"/>
    <property type="match status" value="1"/>
</dbReference>
<dbReference type="InterPro" id="IPR006683">
    <property type="entry name" value="Thioestr_dom"/>
</dbReference>
<dbReference type="Gene3D" id="3.10.129.10">
    <property type="entry name" value="Hotdog Thioesterase"/>
    <property type="match status" value="1"/>
</dbReference>
<dbReference type="GO" id="GO:0047617">
    <property type="term" value="F:fatty acyl-CoA hydrolase activity"/>
    <property type="evidence" value="ECO:0007669"/>
    <property type="project" value="InterPro"/>
</dbReference>
<dbReference type="Proteomes" id="UP000637002">
    <property type="component" value="Unassembled WGS sequence"/>
</dbReference>
<keyword evidence="2" id="KW-0378">Hydrolase</keyword>
<dbReference type="Pfam" id="PF03061">
    <property type="entry name" value="4HBT"/>
    <property type="match status" value="1"/>
</dbReference>
<evidence type="ECO:0000259" key="3">
    <source>
        <dbReference type="Pfam" id="PF03061"/>
    </source>
</evidence>
<gene>
    <name evidence="4" type="ORF">GCM10010994_42220</name>
</gene>
<reference evidence="4" key="1">
    <citation type="journal article" date="2014" name="Int. J. Syst. Evol. Microbiol.">
        <title>Complete genome sequence of Corynebacterium casei LMG S-19264T (=DSM 44701T), isolated from a smear-ripened cheese.</title>
        <authorList>
            <consortium name="US DOE Joint Genome Institute (JGI-PGF)"/>
            <person name="Walter F."/>
            <person name="Albersmeier A."/>
            <person name="Kalinowski J."/>
            <person name="Ruckert C."/>
        </authorList>
    </citation>
    <scope>NUCLEOTIDE SEQUENCE</scope>
    <source>
        <strain evidence="4">CGMCC 1.12919</strain>
    </source>
</reference>
<comment type="caution">
    <text evidence="4">The sequence shown here is derived from an EMBL/GenBank/DDBJ whole genome shotgun (WGS) entry which is preliminary data.</text>
</comment>
<dbReference type="RefSeq" id="WP_188611142.1">
    <property type="nucleotide sequence ID" value="NZ_BMGG01000007.1"/>
</dbReference>
<dbReference type="EMBL" id="BMGG01000007">
    <property type="protein sequence ID" value="GGC79742.1"/>
    <property type="molecule type" value="Genomic_DNA"/>
</dbReference>
<dbReference type="SUPFAM" id="SSF54637">
    <property type="entry name" value="Thioesterase/thiol ester dehydrase-isomerase"/>
    <property type="match status" value="1"/>
</dbReference>
<dbReference type="CDD" id="cd03443">
    <property type="entry name" value="PaaI_thioesterase"/>
    <property type="match status" value="1"/>
</dbReference>
<keyword evidence="5" id="KW-1185">Reference proteome</keyword>
<comment type="similarity">
    <text evidence="1">Belongs to the thioesterase PaaI family.</text>
</comment>
<evidence type="ECO:0000256" key="1">
    <source>
        <dbReference type="ARBA" id="ARBA00008324"/>
    </source>
</evidence>
<dbReference type="AlphaFoldDB" id="A0A916UQ73"/>
<feature type="domain" description="Thioesterase" evidence="3">
    <location>
        <begin position="53"/>
        <end position="130"/>
    </location>
</feature>
<proteinExistence type="inferred from homology"/>
<evidence type="ECO:0000313" key="4">
    <source>
        <dbReference type="EMBL" id="GGC79742.1"/>
    </source>
</evidence>
<dbReference type="PANTHER" id="PTHR21660">
    <property type="entry name" value="THIOESTERASE SUPERFAMILY MEMBER-RELATED"/>
    <property type="match status" value="1"/>
</dbReference>
<protein>
    <submittedName>
        <fullName evidence="4">Thioesterase</fullName>
    </submittedName>
</protein>
<name>A0A916UQ73_9HYPH</name>
<sequence length="153" mass="16448">MSEIANWTPPAGFERHFRRSGLTDPWEPLFSLRCEDSVRIGLLAGAAHANSRGFVHGGLITALADNAMGLSCGAAVRDGGWGGDPSLVTVSLMVDFMGTGRLGQWIEIRPRVLKAGSTLCFAEAEVLADEALCARANATFRVVPRPPQRRDVE</sequence>
<accession>A0A916UQ73</accession>
<evidence type="ECO:0000313" key="5">
    <source>
        <dbReference type="Proteomes" id="UP000637002"/>
    </source>
</evidence>
<dbReference type="InterPro" id="IPR029069">
    <property type="entry name" value="HotDog_dom_sf"/>
</dbReference>
<evidence type="ECO:0000256" key="2">
    <source>
        <dbReference type="ARBA" id="ARBA00022801"/>
    </source>
</evidence>
<reference evidence="4" key="2">
    <citation type="submission" date="2020-09" db="EMBL/GenBank/DDBJ databases">
        <authorList>
            <person name="Sun Q."/>
            <person name="Zhou Y."/>
        </authorList>
    </citation>
    <scope>NUCLEOTIDE SEQUENCE</scope>
    <source>
        <strain evidence="4">CGMCC 1.12919</strain>
    </source>
</reference>
<dbReference type="InterPro" id="IPR039298">
    <property type="entry name" value="ACOT13"/>
</dbReference>
<organism evidence="4 5">
    <name type="scientific">Chelatococcus reniformis</name>
    <dbReference type="NCBI Taxonomy" id="1494448"/>
    <lineage>
        <taxon>Bacteria</taxon>
        <taxon>Pseudomonadati</taxon>
        <taxon>Pseudomonadota</taxon>
        <taxon>Alphaproteobacteria</taxon>
        <taxon>Hyphomicrobiales</taxon>
        <taxon>Chelatococcaceae</taxon>
        <taxon>Chelatococcus</taxon>
    </lineage>
</organism>